<feature type="transmembrane region" description="Helical" evidence="1">
    <location>
        <begin position="7"/>
        <end position="28"/>
    </location>
</feature>
<protein>
    <recommendedName>
        <fullName evidence="4">PsbP C-terminal domain-containing protein</fullName>
    </recommendedName>
</protein>
<name>A0A484IES3_9ARCH</name>
<keyword evidence="1" id="KW-0812">Transmembrane</keyword>
<evidence type="ECO:0008006" key="4">
    <source>
        <dbReference type="Google" id="ProtNLM"/>
    </source>
</evidence>
<dbReference type="Gene3D" id="3.40.1000.10">
    <property type="entry name" value="Mog1/PsbP, alpha/beta/alpha sandwich"/>
    <property type="match status" value="1"/>
</dbReference>
<gene>
    <name evidence="2" type="ORF">NFRAN_1820</name>
</gene>
<dbReference type="KEGG" id="nfn:NFRAN_1820"/>
<keyword evidence="1" id="KW-1133">Transmembrane helix</keyword>
<dbReference type="AlphaFoldDB" id="A0A484IES3"/>
<proteinExistence type="predicted"/>
<reference evidence="2 3" key="1">
    <citation type="submission" date="2019-02" db="EMBL/GenBank/DDBJ databases">
        <authorList>
            <person name="Lehtovirta-Morley E L."/>
        </authorList>
    </citation>
    <scope>NUCLEOTIDE SEQUENCE [LARGE SCALE GENOMIC DNA]</scope>
    <source>
        <strain evidence="2">NFRAN1</strain>
    </source>
</reference>
<sequence length="222" mass="25478">MQLLKEANSTLIILLPCLLLIFILVSVIENTNSERPDVMDSFLFLSFNNNVLAQDTDWIDYTSNSSSNNKSNFTTKIPSSWQITEDRLRQANQTVDNVVFLSPKEGPNDLFQENIVFSIQNRTGNISLTDSTDTRDIVEKLDAQYNEFSFENQSSIIMDDLKISAESIIYSFKDSGLSFKTKQVFLTTENDIYIFSLLAEQDQFDNYVTIFDKVLRNIRLTN</sequence>
<evidence type="ECO:0000256" key="1">
    <source>
        <dbReference type="SAM" id="Phobius"/>
    </source>
</evidence>
<accession>A0A484IES3</accession>
<evidence type="ECO:0000313" key="3">
    <source>
        <dbReference type="Proteomes" id="UP000294299"/>
    </source>
</evidence>
<dbReference type="Proteomes" id="UP000294299">
    <property type="component" value="Chromosome NFRAN"/>
</dbReference>
<organism evidence="2 3">
    <name type="scientific">Candidatus Nitrosocosmicus franklandianus</name>
    <dbReference type="NCBI Taxonomy" id="1798806"/>
    <lineage>
        <taxon>Archaea</taxon>
        <taxon>Nitrososphaerota</taxon>
        <taxon>Nitrososphaeria</taxon>
        <taxon>Nitrososphaerales</taxon>
        <taxon>Nitrososphaeraceae</taxon>
        <taxon>Candidatus Nitrosocosmicus</taxon>
    </lineage>
</organism>
<dbReference type="EMBL" id="LR216287">
    <property type="protein sequence ID" value="VFJ14142.1"/>
    <property type="molecule type" value="Genomic_DNA"/>
</dbReference>
<evidence type="ECO:0000313" key="2">
    <source>
        <dbReference type="EMBL" id="VFJ14142.1"/>
    </source>
</evidence>
<keyword evidence="3" id="KW-1185">Reference proteome</keyword>
<keyword evidence="1" id="KW-0472">Membrane</keyword>